<dbReference type="SUPFAM" id="SSF56349">
    <property type="entry name" value="DNA breaking-rejoining enzymes"/>
    <property type="match status" value="1"/>
</dbReference>
<evidence type="ECO:0000256" key="3">
    <source>
        <dbReference type="ARBA" id="ARBA00023125"/>
    </source>
</evidence>
<evidence type="ECO:0000256" key="4">
    <source>
        <dbReference type="ARBA" id="ARBA00023172"/>
    </source>
</evidence>
<dbReference type="InterPro" id="IPR050090">
    <property type="entry name" value="Tyrosine_recombinase_XerCD"/>
</dbReference>
<sequence>MMTILELTKEYVSAHNLRPASVSIYNAATRALIRHFGDGPANEIDARQVLLWRKSQLERGLSKRSWNTYSSHLRTIFGFAVKHGIGNLAINPFSRTQVIPPKKPKKTVVVDAISRGRSWLLALIDEEQKNQRRAKITPAWFWLTVYETFYYTGVRLNALLCVQLSDVDLKKRLIRVQGDLEKTHREFMIPIPDGLMPYLMTLMQSAEALRFAKTDQLFNVNRFSVYYRSKYMNSDQVESMYKKLTKETGVRMTPHRFRHTIATDLMKQPERNIHVTKTLLNHTNIATTMDYIEPDYEFMRVVLNERSQAPAQISHKARIDLGTVLHRLSDHTTAMIESAREKPVLQKIDMTPPVQPVTRCEILSAENHSPRSSRFEDEHIEDAIVIRPEKIYQAELYPREEITAEDMDSLLEHLQDWLKQRKGKGSTSVSANAHDRKITDQLNDLVQNSPRALNWNR</sequence>
<keyword evidence="2" id="KW-0229">DNA integration</keyword>
<comment type="similarity">
    <text evidence="1">Belongs to the 'phage' integrase family.</text>
</comment>
<dbReference type="Proteomes" id="UP001223016">
    <property type="component" value="Unassembled WGS sequence"/>
</dbReference>
<dbReference type="Pfam" id="PF00589">
    <property type="entry name" value="Phage_integrase"/>
    <property type="match status" value="1"/>
</dbReference>
<dbReference type="RefSeq" id="WP_304575000.1">
    <property type="nucleotide sequence ID" value="NZ_JAUQOO010000009.1"/>
</dbReference>
<proteinExistence type="inferred from homology"/>
<evidence type="ECO:0000259" key="6">
    <source>
        <dbReference type="PROSITE" id="PS51898"/>
    </source>
</evidence>
<evidence type="ECO:0000256" key="1">
    <source>
        <dbReference type="ARBA" id="ARBA00008857"/>
    </source>
</evidence>
<dbReference type="EMBL" id="JAUQOO010000009">
    <property type="protein sequence ID" value="MDO7927772.1"/>
    <property type="molecule type" value="Genomic_DNA"/>
</dbReference>
<feature type="domain" description="Core-binding (CB)" evidence="7">
    <location>
        <begin position="2"/>
        <end position="81"/>
    </location>
</feature>
<dbReference type="Gene3D" id="1.10.443.10">
    <property type="entry name" value="Intergrase catalytic core"/>
    <property type="match status" value="1"/>
</dbReference>
<reference evidence="8 9" key="1">
    <citation type="submission" date="2023-07" db="EMBL/GenBank/DDBJ databases">
        <title>Identification of four novel Pseudomonas species associated with bacterial leaf spot of cucurbits.</title>
        <authorList>
            <person name="Fullem K.R."/>
        </authorList>
    </citation>
    <scope>NUCLEOTIDE SEQUENCE [LARGE SCALE GENOMIC DNA]</scope>
    <source>
        <strain evidence="8 9">KFB 138</strain>
    </source>
</reference>
<keyword evidence="3 5" id="KW-0238">DNA-binding</keyword>
<dbReference type="InterPro" id="IPR010998">
    <property type="entry name" value="Integrase_recombinase_N"/>
</dbReference>
<dbReference type="PROSITE" id="PS51900">
    <property type="entry name" value="CB"/>
    <property type="match status" value="1"/>
</dbReference>
<accession>A0ABT9CVH7</accession>
<dbReference type="InterPro" id="IPR011010">
    <property type="entry name" value="DNA_brk_join_enz"/>
</dbReference>
<evidence type="ECO:0000256" key="5">
    <source>
        <dbReference type="PROSITE-ProRule" id="PRU01248"/>
    </source>
</evidence>
<organism evidence="8 9">
    <name type="scientific">Pseudomonas serbiensis</name>
    <dbReference type="NCBI Taxonomy" id="3064350"/>
    <lineage>
        <taxon>Bacteria</taxon>
        <taxon>Pseudomonadati</taxon>
        <taxon>Pseudomonadota</taxon>
        <taxon>Gammaproteobacteria</taxon>
        <taxon>Pseudomonadales</taxon>
        <taxon>Pseudomonadaceae</taxon>
        <taxon>Pseudomonas</taxon>
    </lineage>
</organism>
<keyword evidence="9" id="KW-1185">Reference proteome</keyword>
<gene>
    <name evidence="8" type="ORF">Q6A51_13330</name>
</gene>
<dbReference type="InterPro" id="IPR002104">
    <property type="entry name" value="Integrase_catalytic"/>
</dbReference>
<dbReference type="Gene3D" id="1.10.150.130">
    <property type="match status" value="1"/>
</dbReference>
<name>A0ABT9CVH7_9PSED</name>
<evidence type="ECO:0000256" key="2">
    <source>
        <dbReference type="ARBA" id="ARBA00022908"/>
    </source>
</evidence>
<dbReference type="PROSITE" id="PS51898">
    <property type="entry name" value="TYR_RECOMBINASE"/>
    <property type="match status" value="1"/>
</dbReference>
<evidence type="ECO:0000259" key="7">
    <source>
        <dbReference type="PROSITE" id="PS51900"/>
    </source>
</evidence>
<dbReference type="InterPro" id="IPR013762">
    <property type="entry name" value="Integrase-like_cat_sf"/>
</dbReference>
<dbReference type="InterPro" id="IPR044068">
    <property type="entry name" value="CB"/>
</dbReference>
<comment type="caution">
    <text evidence="8">The sequence shown here is derived from an EMBL/GenBank/DDBJ whole genome shotgun (WGS) entry which is preliminary data.</text>
</comment>
<evidence type="ECO:0000313" key="8">
    <source>
        <dbReference type="EMBL" id="MDO7927772.1"/>
    </source>
</evidence>
<dbReference type="CDD" id="cd00397">
    <property type="entry name" value="DNA_BRE_C"/>
    <property type="match status" value="1"/>
</dbReference>
<protein>
    <submittedName>
        <fullName evidence="8">Site-specific integrase</fullName>
    </submittedName>
</protein>
<dbReference type="PANTHER" id="PTHR30349:SF64">
    <property type="entry name" value="PROPHAGE INTEGRASE INTD-RELATED"/>
    <property type="match status" value="1"/>
</dbReference>
<keyword evidence="4" id="KW-0233">DNA recombination</keyword>
<feature type="domain" description="Tyr recombinase" evidence="6">
    <location>
        <begin position="108"/>
        <end position="304"/>
    </location>
</feature>
<dbReference type="PANTHER" id="PTHR30349">
    <property type="entry name" value="PHAGE INTEGRASE-RELATED"/>
    <property type="match status" value="1"/>
</dbReference>
<evidence type="ECO:0000313" key="9">
    <source>
        <dbReference type="Proteomes" id="UP001223016"/>
    </source>
</evidence>